<proteinExistence type="predicted"/>
<gene>
    <name evidence="2" type="primary">jg1488</name>
    <name evidence="2" type="ORF">PAEG_LOCUS7630</name>
</gene>
<feature type="non-terminal residue" evidence="2">
    <location>
        <position position="1"/>
    </location>
</feature>
<feature type="region of interest" description="Disordered" evidence="1">
    <location>
        <begin position="33"/>
        <end position="92"/>
    </location>
</feature>
<evidence type="ECO:0000256" key="1">
    <source>
        <dbReference type="SAM" id="MobiDB-lite"/>
    </source>
</evidence>
<evidence type="ECO:0000313" key="2">
    <source>
        <dbReference type="EMBL" id="CAH2227096.1"/>
    </source>
</evidence>
<organism evidence="2 3">
    <name type="scientific">Pararge aegeria aegeria</name>
    <dbReference type="NCBI Taxonomy" id="348720"/>
    <lineage>
        <taxon>Eukaryota</taxon>
        <taxon>Metazoa</taxon>
        <taxon>Ecdysozoa</taxon>
        <taxon>Arthropoda</taxon>
        <taxon>Hexapoda</taxon>
        <taxon>Insecta</taxon>
        <taxon>Pterygota</taxon>
        <taxon>Neoptera</taxon>
        <taxon>Endopterygota</taxon>
        <taxon>Lepidoptera</taxon>
        <taxon>Glossata</taxon>
        <taxon>Ditrysia</taxon>
        <taxon>Papilionoidea</taxon>
        <taxon>Nymphalidae</taxon>
        <taxon>Satyrinae</taxon>
        <taxon>Satyrini</taxon>
        <taxon>Parargina</taxon>
        <taxon>Pararge</taxon>
    </lineage>
</organism>
<comment type="caution">
    <text evidence="2">The sequence shown here is derived from an EMBL/GenBank/DDBJ whole genome shotgun (WGS) entry which is preliminary data.</text>
</comment>
<dbReference type="AlphaFoldDB" id="A0A8S4QX27"/>
<dbReference type="OrthoDB" id="10257284at2759"/>
<reference evidence="2" key="1">
    <citation type="submission" date="2022-03" db="EMBL/GenBank/DDBJ databases">
        <authorList>
            <person name="Lindestad O."/>
        </authorList>
    </citation>
    <scope>NUCLEOTIDE SEQUENCE</scope>
</reference>
<keyword evidence="3" id="KW-1185">Reference proteome</keyword>
<accession>A0A8S4QX27</accession>
<protein>
    <submittedName>
        <fullName evidence="2">Jg1488 protein</fullName>
    </submittedName>
</protein>
<feature type="compositionally biased region" description="Basic and acidic residues" evidence="1">
    <location>
        <begin position="41"/>
        <end position="68"/>
    </location>
</feature>
<evidence type="ECO:0000313" key="3">
    <source>
        <dbReference type="Proteomes" id="UP000838756"/>
    </source>
</evidence>
<name>A0A8S4QX27_9NEOP</name>
<dbReference type="EMBL" id="CAKXAJ010022424">
    <property type="protein sequence ID" value="CAH2227096.1"/>
    <property type="molecule type" value="Genomic_DNA"/>
</dbReference>
<sequence>VNRHGERSPDADELSLSDQQEKIKNLTWIEGLEGLTNGRSAPKEWREWSGVRESGKATSSRDDAKDESLGAAGNKRTLEPHTKDLSPAVDVN</sequence>
<dbReference type="Proteomes" id="UP000838756">
    <property type="component" value="Unassembled WGS sequence"/>
</dbReference>